<name>B9G3N9_ORYSJ</name>
<dbReference type="EMBL" id="CM000146">
    <property type="protein sequence ID" value="EEE69736.1"/>
    <property type="molecule type" value="Genomic_DNA"/>
</dbReference>
<proteinExistence type="predicted"/>
<feature type="compositionally biased region" description="Pro residues" evidence="1">
    <location>
        <begin position="246"/>
        <end position="276"/>
    </location>
</feature>
<gene>
    <name evidence="2" type="ORF">OsJ_29424</name>
</gene>
<evidence type="ECO:0000256" key="1">
    <source>
        <dbReference type="SAM" id="MobiDB-lite"/>
    </source>
</evidence>
<feature type="compositionally biased region" description="Pro residues" evidence="1">
    <location>
        <begin position="173"/>
        <end position="187"/>
    </location>
</feature>
<sequence length="374" mass="39191">METLLKASAYILGAAGSSIVYMAVLDDGAVLAVRRIGSDDASPAAWREGWPSSTTRSSCGNVRPSNILLDVDMEPLLADLGIHRLIRGRGTLKPAAAAAPGRFGSKRSAKCLPDLSPPGARPLAGPSGSGDAAAQYQERSEPELMLSSNNHTLVYTCDNVQCRFPLKPDPDPDPCPNPMPNPDPPLDPAEDPAEDPVLDPPDPAEEPALDPADELAPPTETEPDLDPEVDPTPAAEPDPEPDPETDTPPGPNPTPTPTPTPIPTPPLPPPPPPPNPILRSSLLATGRPSTSTPEDMHMKATINSSNRAAARLQALLLAILTSHNHYLMSKITVLFQLDSVCLCKLEGKCSVCRCSDASVAYVGGEAAKNNASGS</sequence>
<feature type="region of interest" description="Disordered" evidence="1">
    <location>
        <begin position="168"/>
        <end position="295"/>
    </location>
</feature>
<accession>B9G3N9</accession>
<dbReference type="AlphaFoldDB" id="B9G3N9"/>
<evidence type="ECO:0008006" key="3">
    <source>
        <dbReference type="Google" id="ProtNLM"/>
    </source>
</evidence>
<dbReference type="InterPro" id="IPR046959">
    <property type="entry name" value="PRK1-6/SRF4-like"/>
</dbReference>
<feature type="compositionally biased region" description="Acidic residues" evidence="1">
    <location>
        <begin position="188"/>
        <end position="213"/>
    </location>
</feature>
<feature type="region of interest" description="Disordered" evidence="1">
    <location>
        <begin position="97"/>
        <end position="143"/>
    </location>
</feature>
<dbReference type="PRINTS" id="PR01217">
    <property type="entry name" value="PRICHEXTENSN"/>
</dbReference>
<dbReference type="PANTHER" id="PTHR48007:SF47">
    <property type="entry name" value="PROTEIN KINASE DOMAIN-CONTAINING PROTEIN"/>
    <property type="match status" value="1"/>
</dbReference>
<dbReference type="Proteomes" id="UP000007752">
    <property type="component" value="Chromosome 9"/>
</dbReference>
<dbReference type="PANTHER" id="PTHR48007">
    <property type="entry name" value="LEUCINE-RICH REPEAT RECEPTOR-LIKE PROTEIN KINASE PXC1"/>
    <property type="match status" value="1"/>
</dbReference>
<organism evidence="2">
    <name type="scientific">Oryza sativa subsp. japonica</name>
    <name type="common">Rice</name>
    <dbReference type="NCBI Taxonomy" id="39947"/>
    <lineage>
        <taxon>Eukaryota</taxon>
        <taxon>Viridiplantae</taxon>
        <taxon>Streptophyta</taxon>
        <taxon>Embryophyta</taxon>
        <taxon>Tracheophyta</taxon>
        <taxon>Spermatophyta</taxon>
        <taxon>Magnoliopsida</taxon>
        <taxon>Liliopsida</taxon>
        <taxon>Poales</taxon>
        <taxon>Poaceae</taxon>
        <taxon>BOP clade</taxon>
        <taxon>Oryzoideae</taxon>
        <taxon>Oryzeae</taxon>
        <taxon>Oryzinae</taxon>
        <taxon>Oryza</taxon>
        <taxon>Oryza sativa</taxon>
    </lineage>
</organism>
<reference evidence="2" key="2">
    <citation type="submission" date="2008-12" db="EMBL/GenBank/DDBJ databases">
        <title>Improved gene annotation of the rice (Oryza sativa) genomes.</title>
        <authorList>
            <person name="Wang J."/>
            <person name="Li R."/>
            <person name="Fan W."/>
            <person name="Huang Q."/>
            <person name="Zhang J."/>
            <person name="Zhou Y."/>
            <person name="Hu Y."/>
            <person name="Zi S."/>
            <person name="Li J."/>
            <person name="Ni P."/>
            <person name="Zheng H."/>
            <person name="Zhang Y."/>
            <person name="Zhao M."/>
            <person name="Hao Q."/>
            <person name="McDermott J."/>
            <person name="Samudrala R."/>
            <person name="Kristiansen K."/>
            <person name="Wong G.K.-S."/>
        </authorList>
    </citation>
    <scope>NUCLEOTIDE SEQUENCE</scope>
</reference>
<evidence type="ECO:0000313" key="2">
    <source>
        <dbReference type="EMBL" id="EEE69736.1"/>
    </source>
</evidence>
<reference evidence="2" key="1">
    <citation type="journal article" date="2005" name="PLoS Biol.">
        <title>The genomes of Oryza sativa: a history of duplications.</title>
        <authorList>
            <person name="Yu J."/>
            <person name="Wang J."/>
            <person name="Lin W."/>
            <person name="Li S."/>
            <person name="Li H."/>
            <person name="Zhou J."/>
            <person name="Ni P."/>
            <person name="Dong W."/>
            <person name="Hu S."/>
            <person name="Zeng C."/>
            <person name="Zhang J."/>
            <person name="Zhang Y."/>
            <person name="Li R."/>
            <person name="Xu Z."/>
            <person name="Li S."/>
            <person name="Li X."/>
            <person name="Zheng H."/>
            <person name="Cong L."/>
            <person name="Lin L."/>
            <person name="Yin J."/>
            <person name="Geng J."/>
            <person name="Li G."/>
            <person name="Shi J."/>
            <person name="Liu J."/>
            <person name="Lv H."/>
            <person name="Li J."/>
            <person name="Wang J."/>
            <person name="Deng Y."/>
            <person name="Ran L."/>
            <person name="Shi X."/>
            <person name="Wang X."/>
            <person name="Wu Q."/>
            <person name="Li C."/>
            <person name="Ren X."/>
            <person name="Wang J."/>
            <person name="Wang X."/>
            <person name="Li D."/>
            <person name="Liu D."/>
            <person name="Zhang X."/>
            <person name="Ji Z."/>
            <person name="Zhao W."/>
            <person name="Sun Y."/>
            <person name="Zhang Z."/>
            <person name="Bao J."/>
            <person name="Han Y."/>
            <person name="Dong L."/>
            <person name="Ji J."/>
            <person name="Chen P."/>
            <person name="Wu S."/>
            <person name="Liu J."/>
            <person name="Xiao Y."/>
            <person name="Bu D."/>
            <person name="Tan J."/>
            <person name="Yang L."/>
            <person name="Ye C."/>
            <person name="Zhang J."/>
            <person name="Xu J."/>
            <person name="Zhou Y."/>
            <person name="Yu Y."/>
            <person name="Zhang B."/>
            <person name="Zhuang S."/>
            <person name="Wei H."/>
            <person name="Liu B."/>
            <person name="Lei M."/>
            <person name="Yu H."/>
            <person name="Li Y."/>
            <person name="Xu H."/>
            <person name="Wei S."/>
            <person name="He X."/>
            <person name="Fang L."/>
            <person name="Zhang Z."/>
            <person name="Zhang Y."/>
            <person name="Huang X."/>
            <person name="Su Z."/>
            <person name="Tong W."/>
            <person name="Li J."/>
            <person name="Tong Z."/>
            <person name="Li S."/>
            <person name="Ye J."/>
            <person name="Wang L."/>
            <person name="Fang L."/>
            <person name="Lei T."/>
            <person name="Chen C."/>
            <person name="Chen H."/>
            <person name="Xu Z."/>
            <person name="Li H."/>
            <person name="Huang H."/>
            <person name="Zhang F."/>
            <person name="Xu H."/>
            <person name="Li N."/>
            <person name="Zhao C."/>
            <person name="Li S."/>
            <person name="Dong L."/>
            <person name="Huang Y."/>
            <person name="Li L."/>
            <person name="Xi Y."/>
            <person name="Qi Q."/>
            <person name="Li W."/>
            <person name="Zhang B."/>
            <person name="Hu W."/>
            <person name="Zhang Y."/>
            <person name="Tian X."/>
            <person name="Jiao Y."/>
            <person name="Liang X."/>
            <person name="Jin J."/>
            <person name="Gao L."/>
            <person name="Zheng W."/>
            <person name="Hao B."/>
            <person name="Liu S."/>
            <person name="Wang W."/>
            <person name="Yuan L."/>
            <person name="Cao M."/>
            <person name="McDermott J."/>
            <person name="Samudrala R."/>
            <person name="Wang J."/>
            <person name="Wong G.K."/>
            <person name="Yang H."/>
        </authorList>
    </citation>
    <scope>NUCLEOTIDE SEQUENCE [LARGE SCALE GENOMIC DNA]</scope>
</reference>
<protein>
    <recommendedName>
        <fullName evidence="3">Protein kinase domain-containing protein</fullName>
    </recommendedName>
</protein>